<dbReference type="PANTHER" id="PTHR43791:SF36">
    <property type="entry name" value="TRANSPORTER, PUTATIVE (AFU_ORTHOLOGUE AFUA_6G08340)-RELATED"/>
    <property type="match status" value="1"/>
</dbReference>
<dbReference type="GO" id="GO:0016020">
    <property type="term" value="C:membrane"/>
    <property type="evidence" value="ECO:0007669"/>
    <property type="project" value="UniProtKB-SubCell"/>
</dbReference>
<keyword evidence="4 6" id="KW-1133">Transmembrane helix</keyword>
<keyword evidence="2" id="KW-0813">Transport</keyword>
<dbReference type="CDD" id="cd17319">
    <property type="entry name" value="MFS_ExuT_GudP_like"/>
    <property type="match status" value="1"/>
</dbReference>
<evidence type="ECO:0000256" key="3">
    <source>
        <dbReference type="ARBA" id="ARBA00022692"/>
    </source>
</evidence>
<feature type="transmembrane region" description="Helical" evidence="6">
    <location>
        <begin position="383"/>
        <end position="405"/>
    </location>
</feature>
<dbReference type="InterPro" id="IPR036259">
    <property type="entry name" value="MFS_trans_sf"/>
</dbReference>
<name>A0A1D8A322_9SPHN</name>
<evidence type="ECO:0000256" key="4">
    <source>
        <dbReference type="ARBA" id="ARBA00022989"/>
    </source>
</evidence>
<dbReference type="InterPro" id="IPR020846">
    <property type="entry name" value="MFS_dom"/>
</dbReference>
<dbReference type="OrthoDB" id="9773957at2"/>
<evidence type="ECO:0000313" key="9">
    <source>
        <dbReference type="Proteomes" id="UP000094626"/>
    </source>
</evidence>
<sequence length="443" mass="46806">MERATPMDMPAPASTLAGDGDAALFAKVARRLLPFLFVCYLIAQVDRMNVGFAKLTMLKDLGFSELVYGIGAGTFFIGYVLFEVPSNIALRKFGAPMWLGRIMITWGLLSIAMLFVRTPASFYILRFLIGVAEAGFFPGVIFYLTLWFPAARRTRMTAIFMTAIAVAGVVVGPVSGLILETLHDFGGLPGWQWLFIIEGTPAVLLGIACMKRLDAGPASALWLTPAERDRLAAIVAQDGPAAGPATGHAPLSSVMTNGRVLALSLVYGCYGTSFFGFVFWLPTIIQSAGIASPLMIGVLSTIPWLVGAATMLTLASRVSSLRNVGPLLIALALVSAFGWAVSPAALVSMPLAMLCCSLAMAGTMGSLPVFWNLPTAMFTGTAAAAAIALISALGNIPGFLSPYLVGWIKTATGAFDIPMYVFAATMLLAAIVLSFLTRAPAHD</sequence>
<dbReference type="AlphaFoldDB" id="A0A1D8A322"/>
<feature type="transmembrane region" description="Helical" evidence="6">
    <location>
        <begin position="294"/>
        <end position="315"/>
    </location>
</feature>
<feature type="transmembrane region" description="Helical" evidence="6">
    <location>
        <begin position="417"/>
        <end position="436"/>
    </location>
</feature>
<feature type="transmembrane region" description="Helical" evidence="6">
    <location>
        <begin position="158"/>
        <end position="179"/>
    </location>
</feature>
<evidence type="ECO:0000256" key="6">
    <source>
        <dbReference type="SAM" id="Phobius"/>
    </source>
</evidence>
<reference evidence="9" key="1">
    <citation type="journal article" date="2017" name="J. Biotechnol.">
        <title>Complete genome sequence of Novosphingobium resinovorum SA1, a versatile xenobiotic-degrading bacterium capable of utilizing sulfanilic acid.</title>
        <authorList>
            <person name="Hegedus B."/>
            <person name="Kos P.B."/>
            <person name="Balint B."/>
            <person name="Maroti G."/>
            <person name="Gan H.M."/>
            <person name="Perei K."/>
            <person name="Rakhely G."/>
        </authorList>
    </citation>
    <scope>NUCLEOTIDE SEQUENCE [LARGE SCALE GENOMIC DNA]</scope>
    <source>
        <strain evidence="9">SA1</strain>
    </source>
</reference>
<proteinExistence type="predicted"/>
<dbReference type="InterPro" id="IPR011701">
    <property type="entry name" value="MFS"/>
</dbReference>
<evidence type="ECO:0000313" key="8">
    <source>
        <dbReference type="EMBL" id="AOR76460.1"/>
    </source>
</evidence>
<dbReference type="SUPFAM" id="SSF103473">
    <property type="entry name" value="MFS general substrate transporter"/>
    <property type="match status" value="1"/>
</dbReference>
<dbReference type="Pfam" id="PF07690">
    <property type="entry name" value="MFS_1"/>
    <property type="match status" value="1"/>
</dbReference>
<evidence type="ECO:0000256" key="1">
    <source>
        <dbReference type="ARBA" id="ARBA00004141"/>
    </source>
</evidence>
<evidence type="ECO:0000256" key="2">
    <source>
        <dbReference type="ARBA" id="ARBA00022448"/>
    </source>
</evidence>
<dbReference type="EMBL" id="CP017075">
    <property type="protein sequence ID" value="AOR76460.1"/>
    <property type="molecule type" value="Genomic_DNA"/>
</dbReference>
<keyword evidence="3 6" id="KW-0812">Transmembrane</keyword>
<feature type="transmembrane region" description="Helical" evidence="6">
    <location>
        <begin position="260"/>
        <end position="282"/>
    </location>
</feature>
<feature type="transmembrane region" description="Helical" evidence="6">
    <location>
        <begin position="351"/>
        <end position="371"/>
    </location>
</feature>
<dbReference type="Proteomes" id="UP000094626">
    <property type="component" value="Chromosome"/>
</dbReference>
<dbReference type="FunFam" id="1.20.1250.20:FF:000018">
    <property type="entry name" value="MFS transporter permease"/>
    <property type="match status" value="1"/>
</dbReference>
<comment type="subcellular location">
    <subcellularLocation>
        <location evidence="1">Membrane</location>
        <topology evidence="1">Multi-pass membrane protein</topology>
    </subcellularLocation>
</comment>
<protein>
    <recommendedName>
        <fullName evidence="7">Major facilitator superfamily (MFS) profile domain-containing protein</fullName>
    </recommendedName>
</protein>
<feature type="transmembrane region" description="Helical" evidence="6">
    <location>
        <begin position="98"/>
        <end position="116"/>
    </location>
</feature>
<accession>A0A1D8A322</accession>
<feature type="domain" description="Major facilitator superfamily (MFS) profile" evidence="7">
    <location>
        <begin position="32"/>
        <end position="441"/>
    </location>
</feature>
<dbReference type="PROSITE" id="PS50850">
    <property type="entry name" value="MFS"/>
    <property type="match status" value="1"/>
</dbReference>
<dbReference type="KEGG" id="nre:BES08_06645"/>
<gene>
    <name evidence="8" type="ORF">BES08_06645</name>
</gene>
<evidence type="ECO:0000256" key="5">
    <source>
        <dbReference type="ARBA" id="ARBA00023136"/>
    </source>
</evidence>
<feature type="transmembrane region" description="Helical" evidence="6">
    <location>
        <begin position="122"/>
        <end position="146"/>
    </location>
</feature>
<evidence type="ECO:0000259" key="7">
    <source>
        <dbReference type="PROSITE" id="PS50850"/>
    </source>
</evidence>
<dbReference type="GO" id="GO:0022857">
    <property type="term" value="F:transmembrane transporter activity"/>
    <property type="evidence" value="ECO:0007669"/>
    <property type="project" value="InterPro"/>
</dbReference>
<feature type="transmembrane region" description="Helical" evidence="6">
    <location>
        <begin position="66"/>
        <end position="86"/>
    </location>
</feature>
<keyword evidence="9" id="KW-1185">Reference proteome</keyword>
<dbReference type="PANTHER" id="PTHR43791">
    <property type="entry name" value="PERMEASE-RELATED"/>
    <property type="match status" value="1"/>
</dbReference>
<feature type="transmembrane region" description="Helical" evidence="6">
    <location>
        <begin position="191"/>
        <end position="210"/>
    </location>
</feature>
<feature type="transmembrane region" description="Helical" evidence="6">
    <location>
        <begin position="327"/>
        <end position="345"/>
    </location>
</feature>
<organism evidence="8 9">
    <name type="scientific">Novosphingobium resinovorum</name>
    <dbReference type="NCBI Taxonomy" id="158500"/>
    <lineage>
        <taxon>Bacteria</taxon>
        <taxon>Pseudomonadati</taxon>
        <taxon>Pseudomonadota</taxon>
        <taxon>Alphaproteobacteria</taxon>
        <taxon>Sphingomonadales</taxon>
        <taxon>Sphingomonadaceae</taxon>
        <taxon>Novosphingobium</taxon>
    </lineage>
</organism>
<dbReference type="Gene3D" id="1.20.1250.20">
    <property type="entry name" value="MFS general substrate transporter like domains"/>
    <property type="match status" value="2"/>
</dbReference>
<keyword evidence="5 6" id="KW-0472">Membrane</keyword>